<keyword evidence="2" id="KW-1185">Reference proteome</keyword>
<dbReference type="Proteomes" id="UP000728185">
    <property type="component" value="Unassembled WGS sequence"/>
</dbReference>
<comment type="caution">
    <text evidence="1">The sequence shown here is derived from an EMBL/GenBank/DDBJ whole genome shotgun (WGS) entry which is preliminary data.</text>
</comment>
<name>A0A8E0VKF6_9TREM</name>
<reference evidence="1" key="1">
    <citation type="submission" date="2019-05" db="EMBL/GenBank/DDBJ databases">
        <title>Annotation for the trematode Fasciolopsis buski.</title>
        <authorList>
            <person name="Choi Y.-J."/>
        </authorList>
    </citation>
    <scope>NUCLEOTIDE SEQUENCE</scope>
    <source>
        <strain evidence="1">HT</strain>
        <tissue evidence="1">Whole worm</tissue>
    </source>
</reference>
<dbReference type="OrthoDB" id="78308at2759"/>
<dbReference type="SUPFAM" id="SSF52047">
    <property type="entry name" value="RNI-like"/>
    <property type="match status" value="1"/>
</dbReference>
<dbReference type="PANTHER" id="PTHR24110">
    <property type="entry name" value="CENTROSOMAL PROTEIN OF 78 KDA"/>
    <property type="match status" value="1"/>
</dbReference>
<organism evidence="1 2">
    <name type="scientific">Fasciolopsis buskii</name>
    <dbReference type="NCBI Taxonomy" id="27845"/>
    <lineage>
        <taxon>Eukaryota</taxon>
        <taxon>Metazoa</taxon>
        <taxon>Spiralia</taxon>
        <taxon>Lophotrochozoa</taxon>
        <taxon>Platyhelminthes</taxon>
        <taxon>Trematoda</taxon>
        <taxon>Digenea</taxon>
        <taxon>Plagiorchiida</taxon>
        <taxon>Echinostomata</taxon>
        <taxon>Echinostomatoidea</taxon>
        <taxon>Fasciolidae</taxon>
        <taxon>Fasciolopsis</taxon>
    </lineage>
</organism>
<evidence type="ECO:0000313" key="2">
    <source>
        <dbReference type="Proteomes" id="UP000728185"/>
    </source>
</evidence>
<dbReference type="EMBL" id="LUCM01001661">
    <property type="protein sequence ID" value="KAA0198534.1"/>
    <property type="molecule type" value="Genomic_DNA"/>
</dbReference>
<dbReference type="PANTHER" id="PTHR24110:SF3">
    <property type="entry name" value="CENTROSOMAL PROTEIN OF 78 KDA"/>
    <property type="match status" value="1"/>
</dbReference>
<dbReference type="GO" id="GO:0036064">
    <property type="term" value="C:ciliary basal body"/>
    <property type="evidence" value="ECO:0007669"/>
    <property type="project" value="TreeGrafter"/>
</dbReference>
<dbReference type="GO" id="GO:0044782">
    <property type="term" value="P:cilium organization"/>
    <property type="evidence" value="ECO:0007669"/>
    <property type="project" value="TreeGrafter"/>
</dbReference>
<evidence type="ECO:0000313" key="1">
    <source>
        <dbReference type="EMBL" id="KAA0198534.1"/>
    </source>
</evidence>
<dbReference type="AlphaFoldDB" id="A0A8E0VKF6"/>
<protein>
    <submittedName>
        <fullName evidence="1">Uncharacterized protein</fullName>
    </submittedName>
</protein>
<dbReference type="GO" id="GO:0005813">
    <property type="term" value="C:centrosome"/>
    <property type="evidence" value="ECO:0007669"/>
    <property type="project" value="TreeGrafter"/>
</dbReference>
<dbReference type="Pfam" id="PF13516">
    <property type="entry name" value="LRR_6"/>
    <property type="match status" value="2"/>
</dbReference>
<gene>
    <name evidence="1" type="ORF">FBUS_04969</name>
</gene>
<accession>A0A8E0VKF6</accession>
<dbReference type="InterPro" id="IPR001611">
    <property type="entry name" value="Leu-rich_rpt"/>
</dbReference>
<dbReference type="InterPro" id="IPR032675">
    <property type="entry name" value="LRR_dom_sf"/>
</dbReference>
<dbReference type="SMART" id="SM00368">
    <property type="entry name" value="LRR_RI"/>
    <property type="match status" value="2"/>
</dbReference>
<sequence>MIPSVKERQKGAYDFKTFYESVCALNNVVPLQSVTCHLPEGILDIIVDRIRLPDWDPIIKSLRINRNLNFVAFRSFLKTNIEKGETHEIRLGIMQNRTLKHLSFEGSPVGDEGLQELCRAIRNAPELATLNLTGCCITAQGIEYLTQLIKVSLSLGPGRLAIFWPSQSVV</sequence>
<dbReference type="Gene3D" id="3.80.10.10">
    <property type="entry name" value="Ribonuclease Inhibitor"/>
    <property type="match status" value="1"/>
</dbReference>
<proteinExistence type="predicted"/>